<feature type="domain" description="ABC transporter" evidence="13">
    <location>
        <begin position="4"/>
        <end position="253"/>
    </location>
</feature>
<keyword evidence="5" id="KW-0677">Repeat</keyword>
<dbReference type="SUPFAM" id="SSF52540">
    <property type="entry name" value="P-loop containing nucleoside triphosphate hydrolases"/>
    <property type="match status" value="2"/>
</dbReference>
<dbReference type="InterPro" id="IPR017871">
    <property type="entry name" value="ABC_transporter-like_CS"/>
</dbReference>
<accession>A0A1I0YTB0</accession>
<keyword evidence="7" id="KW-0378">Hydrolase</keyword>
<proteinExistence type="inferred from homology"/>
<keyword evidence="8 14" id="KW-0067">ATP-binding</keyword>
<keyword evidence="12" id="KW-0175">Coiled coil</keyword>
<evidence type="ECO:0000256" key="12">
    <source>
        <dbReference type="SAM" id="Coils"/>
    </source>
</evidence>
<dbReference type="InterPro" id="IPR037118">
    <property type="entry name" value="Val-tRNA_synth_C_sf"/>
</dbReference>
<keyword evidence="4" id="KW-0699">rRNA-binding</keyword>
<dbReference type="InterPro" id="IPR032781">
    <property type="entry name" value="ABC_tran_Xtn"/>
</dbReference>
<keyword evidence="2" id="KW-0963">Cytoplasm</keyword>
<gene>
    <name evidence="14" type="ORF">SAMN04488528_101472</name>
</gene>
<evidence type="ECO:0000256" key="7">
    <source>
        <dbReference type="ARBA" id="ARBA00022801"/>
    </source>
</evidence>
<dbReference type="InterPro" id="IPR032524">
    <property type="entry name" value="ABC_tran_C"/>
</dbReference>
<keyword evidence="11" id="KW-0648">Protein biosynthesis</keyword>
<dbReference type="FunFam" id="3.40.50.300:FF:000183">
    <property type="entry name" value="ABC transporter ATP-binding protein yjjK"/>
    <property type="match status" value="1"/>
</dbReference>
<dbReference type="GO" id="GO:0019843">
    <property type="term" value="F:rRNA binding"/>
    <property type="evidence" value="ECO:0007669"/>
    <property type="project" value="UniProtKB-KW"/>
</dbReference>
<dbReference type="GO" id="GO:0005524">
    <property type="term" value="F:ATP binding"/>
    <property type="evidence" value="ECO:0007669"/>
    <property type="project" value="UniProtKB-KW"/>
</dbReference>
<evidence type="ECO:0000256" key="4">
    <source>
        <dbReference type="ARBA" id="ARBA00022730"/>
    </source>
</evidence>
<dbReference type="FunFam" id="3.40.50.300:FF:000011">
    <property type="entry name" value="Putative ABC transporter ATP-binding component"/>
    <property type="match status" value="1"/>
</dbReference>
<evidence type="ECO:0000256" key="10">
    <source>
        <dbReference type="ARBA" id="ARBA00022884"/>
    </source>
</evidence>
<dbReference type="InterPro" id="IPR027417">
    <property type="entry name" value="P-loop_NTPase"/>
</dbReference>
<dbReference type="SMART" id="SM00382">
    <property type="entry name" value="AAA"/>
    <property type="match status" value="2"/>
</dbReference>
<dbReference type="GO" id="GO:0003677">
    <property type="term" value="F:DNA binding"/>
    <property type="evidence" value="ECO:0007669"/>
    <property type="project" value="InterPro"/>
</dbReference>
<evidence type="ECO:0000256" key="1">
    <source>
        <dbReference type="ARBA" id="ARBA00005868"/>
    </source>
</evidence>
<dbReference type="OrthoDB" id="9801441at2"/>
<dbReference type="RefSeq" id="WP_090041211.1">
    <property type="nucleotide sequence ID" value="NZ_FOKI01000014.1"/>
</dbReference>
<dbReference type="Pfam" id="PF12848">
    <property type="entry name" value="ABC_tran_Xtn"/>
    <property type="match status" value="1"/>
</dbReference>
<evidence type="ECO:0000256" key="5">
    <source>
        <dbReference type="ARBA" id="ARBA00022737"/>
    </source>
</evidence>
<evidence type="ECO:0000256" key="8">
    <source>
        <dbReference type="ARBA" id="ARBA00022840"/>
    </source>
</evidence>
<dbReference type="PROSITE" id="PS00211">
    <property type="entry name" value="ABC_TRANSPORTER_1"/>
    <property type="match status" value="1"/>
</dbReference>
<sequence>MNLITIENLSKSYSEKILFDNISLGINEGDKIGIIGINGTGKSTFLKIIAGVEHSDTGNIVKGNSVRIEYLSQNPEFDFNATVLEQVFKGNSKEMKLLKEYEEVLHKVSTGDNTLQNILIKIQSDIDTLNLWALESEAKTILTKLGINDFTAKIGELSGGQRKRVALASALITPCELLILDEPTNHMDSETIDWLEEYLNSRKGALLMITHDRYFLDRVTNRIIEISNGKLYAYEGNYSIFLEKKIERETLEVAEQRKKENLYRKELAWIRRGAKARTTKQKARIDRFEDLKDDMVSENQEQLELSVVGSRLGNKIVEINEISKAFGDKVCIRDFSYILLKNDRIGIVGPNGEGKSTLMKIINGEEVVDSGSIEIGETVKIGFFSQETYHMDDSLRVIDYVKEVGEYLPLSNGDKITASQMLERFLFTPTAQYTPIGKLSGGEKRRLYLLRILMSAPNILLLDEPTNDLDTTTLTILEDFIDGFNGPVITVSHDRYFLDRICNNIFSYEGNGLIKRLNGNYTDYLKEKKSTECEKNSAKIEKSVDKKANDVNKNKKEKPLKFSFNEQREFDEIDSVIESIEEKIENIENQIKTTTSDFVKLQELLEEKEKKEALLEEKMGRWEYLNELAEKIEEQKRNK</sequence>
<dbReference type="Pfam" id="PF00005">
    <property type="entry name" value="ABC_tran"/>
    <property type="match status" value="2"/>
</dbReference>
<feature type="coiled-coil region" evidence="12">
    <location>
        <begin position="570"/>
        <end position="621"/>
    </location>
</feature>
<organism evidence="14 15">
    <name type="scientific">Clostridium frigidicarnis</name>
    <dbReference type="NCBI Taxonomy" id="84698"/>
    <lineage>
        <taxon>Bacteria</taxon>
        <taxon>Bacillati</taxon>
        <taxon>Bacillota</taxon>
        <taxon>Clostridia</taxon>
        <taxon>Eubacteriales</taxon>
        <taxon>Clostridiaceae</taxon>
        <taxon>Clostridium</taxon>
    </lineage>
</organism>
<evidence type="ECO:0000256" key="11">
    <source>
        <dbReference type="ARBA" id="ARBA00022917"/>
    </source>
</evidence>
<evidence type="ECO:0000256" key="3">
    <source>
        <dbReference type="ARBA" id="ARBA00022555"/>
    </source>
</evidence>
<dbReference type="GO" id="GO:0006412">
    <property type="term" value="P:translation"/>
    <property type="evidence" value="ECO:0007669"/>
    <property type="project" value="UniProtKB-KW"/>
</dbReference>
<reference evidence="14 15" key="1">
    <citation type="submission" date="2016-10" db="EMBL/GenBank/DDBJ databases">
        <authorList>
            <person name="de Groot N.N."/>
        </authorList>
    </citation>
    <scope>NUCLEOTIDE SEQUENCE [LARGE SCALE GENOMIC DNA]</scope>
    <source>
        <strain evidence="14 15">DSM 12271</strain>
    </source>
</reference>
<dbReference type="GO" id="GO:0006417">
    <property type="term" value="P:regulation of translation"/>
    <property type="evidence" value="ECO:0007669"/>
    <property type="project" value="UniProtKB-KW"/>
</dbReference>
<evidence type="ECO:0000313" key="15">
    <source>
        <dbReference type="Proteomes" id="UP000198619"/>
    </source>
</evidence>
<feature type="domain" description="ABC transporter" evidence="13">
    <location>
        <begin position="317"/>
        <end position="535"/>
    </location>
</feature>
<protein>
    <submittedName>
        <fullName evidence="14">ATP-binding cassette, subfamily F, uup</fullName>
    </submittedName>
</protein>
<dbReference type="PANTHER" id="PTHR42855:SF1">
    <property type="entry name" value="ABC TRANSPORTER DOMAIN-CONTAINING PROTEIN"/>
    <property type="match status" value="1"/>
</dbReference>
<dbReference type="CDD" id="cd03221">
    <property type="entry name" value="ABCF_EF-3"/>
    <property type="match status" value="2"/>
</dbReference>
<dbReference type="PANTHER" id="PTHR42855">
    <property type="entry name" value="ABC TRANSPORTER ATP-BINDING SUBUNIT"/>
    <property type="match status" value="1"/>
</dbReference>
<evidence type="ECO:0000256" key="2">
    <source>
        <dbReference type="ARBA" id="ARBA00022490"/>
    </source>
</evidence>
<dbReference type="InterPro" id="IPR003439">
    <property type="entry name" value="ABC_transporter-like_ATP-bd"/>
</dbReference>
<dbReference type="InterPro" id="IPR003593">
    <property type="entry name" value="AAA+_ATPase"/>
</dbReference>
<keyword evidence="15" id="KW-1185">Reference proteome</keyword>
<comment type="similarity">
    <text evidence="1">Belongs to the ABC transporter superfamily. ABCF family. Translational throttle EttA subfamily.</text>
</comment>
<keyword evidence="3" id="KW-0820">tRNA-binding</keyword>
<keyword evidence="6" id="KW-0547">Nucleotide-binding</keyword>
<dbReference type="AlphaFoldDB" id="A0A1I0YTB0"/>
<dbReference type="Proteomes" id="UP000198619">
    <property type="component" value="Unassembled WGS sequence"/>
</dbReference>
<dbReference type="Gene3D" id="1.10.287.380">
    <property type="entry name" value="Valyl-tRNA synthetase, C-terminal domain"/>
    <property type="match status" value="1"/>
</dbReference>
<dbReference type="Pfam" id="PF16326">
    <property type="entry name" value="ABC_tran_CTD"/>
    <property type="match status" value="1"/>
</dbReference>
<dbReference type="GO" id="GO:0000049">
    <property type="term" value="F:tRNA binding"/>
    <property type="evidence" value="ECO:0007669"/>
    <property type="project" value="UniProtKB-KW"/>
</dbReference>
<dbReference type="InterPro" id="IPR051309">
    <property type="entry name" value="ABCF_ATPase"/>
</dbReference>
<name>A0A1I0YTB0_9CLOT</name>
<keyword evidence="10" id="KW-0694">RNA-binding</keyword>
<dbReference type="GO" id="GO:0016887">
    <property type="term" value="F:ATP hydrolysis activity"/>
    <property type="evidence" value="ECO:0007669"/>
    <property type="project" value="InterPro"/>
</dbReference>
<keyword evidence="9" id="KW-0810">Translation regulation</keyword>
<dbReference type="Gene3D" id="3.40.50.300">
    <property type="entry name" value="P-loop containing nucleotide triphosphate hydrolases"/>
    <property type="match status" value="2"/>
</dbReference>
<evidence type="ECO:0000256" key="9">
    <source>
        <dbReference type="ARBA" id="ARBA00022845"/>
    </source>
</evidence>
<evidence type="ECO:0000313" key="14">
    <source>
        <dbReference type="EMBL" id="SFB15343.1"/>
    </source>
</evidence>
<evidence type="ECO:0000259" key="13">
    <source>
        <dbReference type="PROSITE" id="PS50893"/>
    </source>
</evidence>
<dbReference type="PROSITE" id="PS50893">
    <property type="entry name" value="ABC_TRANSPORTER_2"/>
    <property type="match status" value="2"/>
</dbReference>
<dbReference type="STRING" id="84698.SAMN04488528_101472"/>
<dbReference type="EMBL" id="FOKI01000014">
    <property type="protein sequence ID" value="SFB15343.1"/>
    <property type="molecule type" value="Genomic_DNA"/>
</dbReference>
<evidence type="ECO:0000256" key="6">
    <source>
        <dbReference type="ARBA" id="ARBA00022741"/>
    </source>
</evidence>